<feature type="domain" description="Replication factor A C-terminal" evidence="7">
    <location>
        <begin position="253"/>
        <end position="382"/>
    </location>
</feature>
<feature type="region of interest" description="Disordered" evidence="6">
    <location>
        <begin position="437"/>
        <end position="473"/>
    </location>
</feature>
<evidence type="ECO:0000256" key="3">
    <source>
        <dbReference type="ARBA" id="ARBA00022771"/>
    </source>
</evidence>
<comment type="similarity">
    <text evidence="1">Belongs to the replication factor A protein 1 family.</text>
</comment>
<reference evidence="8 9" key="1">
    <citation type="journal article" date="2018" name="Mol. Plant">
        <title>The genome of Artemisia annua provides insight into the evolution of Asteraceae family and artemisinin biosynthesis.</title>
        <authorList>
            <person name="Shen Q."/>
            <person name="Zhang L."/>
            <person name="Liao Z."/>
            <person name="Wang S."/>
            <person name="Yan T."/>
            <person name="Shi P."/>
            <person name="Liu M."/>
            <person name="Fu X."/>
            <person name="Pan Q."/>
            <person name="Wang Y."/>
            <person name="Lv Z."/>
            <person name="Lu X."/>
            <person name="Zhang F."/>
            <person name="Jiang W."/>
            <person name="Ma Y."/>
            <person name="Chen M."/>
            <person name="Hao X."/>
            <person name="Li L."/>
            <person name="Tang Y."/>
            <person name="Lv G."/>
            <person name="Zhou Y."/>
            <person name="Sun X."/>
            <person name="Brodelius P.E."/>
            <person name="Rose J.K.C."/>
            <person name="Tang K."/>
        </authorList>
    </citation>
    <scope>NUCLEOTIDE SEQUENCE [LARGE SCALE GENOMIC DNA]</scope>
    <source>
        <strain evidence="9">cv. Huhao1</strain>
        <tissue evidence="8">Leaf</tissue>
    </source>
</reference>
<evidence type="ECO:0000259" key="7">
    <source>
        <dbReference type="Pfam" id="PF08646"/>
    </source>
</evidence>
<dbReference type="PANTHER" id="PTHR47165">
    <property type="entry name" value="OS03G0429900 PROTEIN"/>
    <property type="match status" value="1"/>
</dbReference>
<evidence type="ECO:0000256" key="6">
    <source>
        <dbReference type="SAM" id="MobiDB-lite"/>
    </source>
</evidence>
<dbReference type="AlphaFoldDB" id="A0A2U1QI71"/>
<evidence type="ECO:0000256" key="2">
    <source>
        <dbReference type="ARBA" id="ARBA00022723"/>
    </source>
</evidence>
<dbReference type="InterPro" id="IPR012340">
    <property type="entry name" value="NA-bd_OB-fold"/>
</dbReference>
<sequence length="802" mass="91120">MSSFVSGFINDLSPVKDNIKLRVCILRTWMQPMFSKPHIINMEMIVFDEQATFDIRMVLYNVDVVIVLCITSKPFVCQNTRIQATVRMALVNGFKHQLQEGNTVTLQRYSLGEIQPKFRIVAKPLRLSFLSNTIIRKCEDFTGSMYGFDFRPFGTITLLKNEETGQFDVIGQVVGCEELDNYDKNGKAGKKKPITLIDADLVVAQQTEDSQQTASRISTASKNSTKHDFVTKFQLRNVAELLDVAQGVPSIIVGTICAIQEEEGWWYLGCRVCRKKVVKSTNIVDLESDTTPKAAGAPNEWWCSKCLANVTSIKTQFRLQVRVQDDTGTVSLCLFNDEVQAILNNVTAYQLVEKYGKTDGVFPLELMDMVDKKFVFKVSVDAKNKEKLMPVFNVLRLSDDKDIIKSVSAGATPEKFGYQPDNEGTSSKVADVTPFDLESQTDENTTPLNKGQKNVVENVEQSSADTTSQEKRKVVAVEQPDLLQGEENSATKKAKLFYFTHGKQMASSNLICAAEEMYSQKLESDKEDVEGKKKESDNEDGAEKKDIGRFDDVSIVDVKKKESNTILNVGKHNDVIENNDSKRKSFEPGNSTYYDSDDSIDSYILKSIMEENCFCPVEHPNFTILYTTTTMPLRFNNGNHRIMAYNEWGVAPPTIDICIHHGGRVVTTNVFYDYWGGDELMICNVSTRNLTYTTVRRLVAQHLSQYTDVFAYYMRVLTVQMEEENSLRKIEHEWYIDAWLSDIQIGHALDIYLADRRYPTLIQPNRQRWLLRRWETNGWVSGHVEANRRASGMAARRRDSSR</sequence>
<keyword evidence="8" id="KW-0378">Hydrolase</keyword>
<dbReference type="Gene3D" id="2.40.50.140">
    <property type="entry name" value="Nucleic acid-binding proteins"/>
    <property type="match status" value="2"/>
</dbReference>
<dbReference type="GO" id="GO:0008270">
    <property type="term" value="F:zinc ion binding"/>
    <property type="evidence" value="ECO:0007669"/>
    <property type="project" value="UniProtKB-KW"/>
</dbReference>
<accession>A0A2U1QI71</accession>
<gene>
    <name evidence="8" type="ORF">CTI12_AA026910</name>
</gene>
<protein>
    <submittedName>
        <fullName evidence="8">PIF1 DNA helicase/replication protein A1-like protein</fullName>
    </submittedName>
</protein>
<dbReference type="PANTHER" id="PTHR47165:SF4">
    <property type="entry name" value="OS03G0429900 PROTEIN"/>
    <property type="match status" value="1"/>
</dbReference>
<dbReference type="GO" id="GO:0003677">
    <property type="term" value="F:DNA binding"/>
    <property type="evidence" value="ECO:0007669"/>
    <property type="project" value="UniProtKB-KW"/>
</dbReference>
<comment type="caution">
    <text evidence="8">The sequence shown here is derived from an EMBL/GenBank/DDBJ whole genome shotgun (WGS) entry which is preliminary data.</text>
</comment>
<dbReference type="CDD" id="cd04476">
    <property type="entry name" value="RPA1_DBD_C"/>
    <property type="match status" value="1"/>
</dbReference>
<evidence type="ECO:0000256" key="1">
    <source>
        <dbReference type="ARBA" id="ARBA00005690"/>
    </source>
</evidence>
<proteinExistence type="inferred from homology"/>
<dbReference type="Proteomes" id="UP000245207">
    <property type="component" value="Unassembled WGS sequence"/>
</dbReference>
<organism evidence="8 9">
    <name type="scientific">Artemisia annua</name>
    <name type="common">Sweet wormwood</name>
    <dbReference type="NCBI Taxonomy" id="35608"/>
    <lineage>
        <taxon>Eukaryota</taxon>
        <taxon>Viridiplantae</taxon>
        <taxon>Streptophyta</taxon>
        <taxon>Embryophyta</taxon>
        <taxon>Tracheophyta</taxon>
        <taxon>Spermatophyta</taxon>
        <taxon>Magnoliopsida</taxon>
        <taxon>eudicotyledons</taxon>
        <taxon>Gunneridae</taxon>
        <taxon>Pentapetalae</taxon>
        <taxon>asterids</taxon>
        <taxon>campanulids</taxon>
        <taxon>Asterales</taxon>
        <taxon>Asteraceae</taxon>
        <taxon>Asteroideae</taxon>
        <taxon>Anthemideae</taxon>
        <taxon>Artemisiinae</taxon>
        <taxon>Artemisia</taxon>
    </lineage>
</organism>
<name>A0A2U1QI71_ARTAN</name>
<keyword evidence="5" id="KW-0238">DNA-binding</keyword>
<dbReference type="GO" id="GO:0004386">
    <property type="term" value="F:helicase activity"/>
    <property type="evidence" value="ECO:0007669"/>
    <property type="project" value="UniProtKB-KW"/>
</dbReference>
<keyword evidence="9" id="KW-1185">Reference proteome</keyword>
<keyword evidence="8" id="KW-0067">ATP-binding</keyword>
<dbReference type="InterPro" id="IPR013955">
    <property type="entry name" value="Rep_factor-A_C"/>
</dbReference>
<dbReference type="CDD" id="cd04480">
    <property type="entry name" value="RPA1_DBD_A_like"/>
    <property type="match status" value="1"/>
</dbReference>
<dbReference type="InterPro" id="IPR047192">
    <property type="entry name" value="Euk_RPA1_DBD_C"/>
</dbReference>
<keyword evidence="8" id="KW-0547">Nucleotide-binding</keyword>
<keyword evidence="4" id="KW-0862">Zinc</keyword>
<evidence type="ECO:0000256" key="4">
    <source>
        <dbReference type="ARBA" id="ARBA00022833"/>
    </source>
</evidence>
<feature type="compositionally biased region" description="Polar residues" evidence="6">
    <location>
        <begin position="442"/>
        <end position="452"/>
    </location>
</feature>
<feature type="compositionally biased region" description="Basic and acidic residues" evidence="6">
    <location>
        <begin position="529"/>
        <end position="545"/>
    </location>
</feature>
<dbReference type="OrthoDB" id="1751331at2759"/>
<evidence type="ECO:0000313" key="9">
    <source>
        <dbReference type="Proteomes" id="UP000245207"/>
    </source>
</evidence>
<feature type="region of interest" description="Disordered" evidence="6">
    <location>
        <begin position="522"/>
        <end position="545"/>
    </location>
</feature>
<dbReference type="SUPFAM" id="SSF50249">
    <property type="entry name" value="Nucleic acid-binding proteins"/>
    <property type="match status" value="1"/>
</dbReference>
<keyword evidence="8" id="KW-0347">Helicase</keyword>
<dbReference type="EMBL" id="PKPP01000109">
    <property type="protein sequence ID" value="PWA97668.1"/>
    <property type="molecule type" value="Genomic_DNA"/>
</dbReference>
<keyword evidence="2" id="KW-0479">Metal-binding</keyword>
<evidence type="ECO:0000256" key="5">
    <source>
        <dbReference type="ARBA" id="ARBA00023125"/>
    </source>
</evidence>
<evidence type="ECO:0000313" key="8">
    <source>
        <dbReference type="EMBL" id="PWA97668.1"/>
    </source>
</evidence>
<dbReference type="Pfam" id="PF08646">
    <property type="entry name" value="Rep_fac-A_C"/>
    <property type="match status" value="1"/>
</dbReference>
<keyword evidence="3" id="KW-0863">Zinc-finger</keyword>